<dbReference type="Proteomes" id="UP000261360">
    <property type="component" value="Unplaced"/>
</dbReference>
<protein>
    <recommendedName>
        <fullName evidence="1">Pyrin domain-containing protein</fullName>
    </recommendedName>
</protein>
<dbReference type="InterPro" id="IPR004020">
    <property type="entry name" value="DAPIN"/>
</dbReference>
<dbReference type="STRING" id="1841481.ENSSLDP00000011576"/>
<accession>A0A3B4X609</accession>
<dbReference type="GeneTree" id="ENSGT01030000234768"/>
<sequence length="197" mass="22253">MAPKTRKALVRETLQNLRKAKFEAFVEALLDRREEPRVKCADVEDQGFLKVTNVVVSTFTEQKAPQVVAEILREIGCGEEAEKLGKLTVSGAEEMGVRKGGVKRLGDCLEDHYLIDTCPQEEAEARNVELLDFILDYSGYRTRSNKPFKTFPKAALESESTHCSELLSVSRPAVGKQHTNHNVIFFKYIFSAFYAFM</sequence>
<evidence type="ECO:0000259" key="1">
    <source>
        <dbReference type="PROSITE" id="PS50824"/>
    </source>
</evidence>
<evidence type="ECO:0000313" key="3">
    <source>
        <dbReference type="Proteomes" id="UP000261360"/>
    </source>
</evidence>
<proteinExistence type="predicted"/>
<organism evidence="2 3">
    <name type="scientific">Seriola lalandi dorsalis</name>
    <dbReference type="NCBI Taxonomy" id="1841481"/>
    <lineage>
        <taxon>Eukaryota</taxon>
        <taxon>Metazoa</taxon>
        <taxon>Chordata</taxon>
        <taxon>Craniata</taxon>
        <taxon>Vertebrata</taxon>
        <taxon>Euteleostomi</taxon>
        <taxon>Actinopterygii</taxon>
        <taxon>Neopterygii</taxon>
        <taxon>Teleostei</taxon>
        <taxon>Neoteleostei</taxon>
        <taxon>Acanthomorphata</taxon>
        <taxon>Carangaria</taxon>
        <taxon>Carangiformes</taxon>
        <taxon>Carangidae</taxon>
        <taxon>Seriola</taxon>
    </lineage>
</organism>
<keyword evidence="3" id="KW-1185">Reference proteome</keyword>
<evidence type="ECO:0000313" key="2">
    <source>
        <dbReference type="Ensembl" id="ENSSLDP00000011576.1"/>
    </source>
</evidence>
<dbReference type="AlphaFoldDB" id="A0A3B4X609"/>
<reference evidence="2" key="2">
    <citation type="submission" date="2025-09" db="UniProtKB">
        <authorList>
            <consortium name="Ensembl"/>
        </authorList>
    </citation>
    <scope>IDENTIFICATION</scope>
</reference>
<dbReference type="SMART" id="SM01289">
    <property type="entry name" value="PYRIN"/>
    <property type="match status" value="1"/>
</dbReference>
<dbReference type="Ensembl" id="ENSSLDT00000011989.1">
    <property type="protein sequence ID" value="ENSSLDP00000011576.1"/>
    <property type="gene ID" value="ENSSLDG00000009198.1"/>
</dbReference>
<dbReference type="SUPFAM" id="SSF47986">
    <property type="entry name" value="DEATH domain"/>
    <property type="match status" value="1"/>
</dbReference>
<name>A0A3B4X609_SERLL</name>
<dbReference type="Pfam" id="PF02758">
    <property type="entry name" value="PYRIN"/>
    <property type="match status" value="1"/>
</dbReference>
<dbReference type="Gene3D" id="1.10.533.10">
    <property type="entry name" value="Death Domain, Fas"/>
    <property type="match status" value="1"/>
</dbReference>
<feature type="domain" description="Pyrin" evidence="1">
    <location>
        <begin position="1"/>
        <end position="90"/>
    </location>
</feature>
<dbReference type="InterPro" id="IPR011029">
    <property type="entry name" value="DEATH-like_dom_sf"/>
</dbReference>
<reference evidence="2" key="1">
    <citation type="submission" date="2025-08" db="UniProtKB">
        <authorList>
            <consortium name="Ensembl"/>
        </authorList>
    </citation>
    <scope>IDENTIFICATION</scope>
</reference>
<dbReference type="PROSITE" id="PS50824">
    <property type="entry name" value="DAPIN"/>
    <property type="match status" value="1"/>
</dbReference>